<comment type="caution">
    <text evidence="2">The sequence shown here is derived from an EMBL/GenBank/DDBJ whole genome shotgun (WGS) entry which is preliminary data.</text>
</comment>
<name>A0ABQ4IC83_9ACTN</name>
<sequence>MIEKQSRTVTDVRTHRLIYGCMGLGGGWDRQPYGPAEIDAAEAAIDAALTAGITAFDHADIYRHGKSEAVFGEVLARTPGLRERILLQTKCGIHLPEGDRPGYYDLRGTHIRHSVEQSLTRLRTDVIDVLLLHRPDPLADPEDVAETLTALHREGLVRYFGVSNMAAAQIAYLQAHLDLPLIVNQLQMSLADRDWLEAGVLVNTRPAATLGFPLGTVERGLLDRVGVQAWGPLARGRFTGAAQTPAEHATTAHVAALAEQYDTTPETILLWWLQRHPARIVPVIGTSRPERIHACADAVRREPALTHEQWYELWLTARGEALP</sequence>
<gene>
    <name evidence="2" type="ORF">Vgi01_22030</name>
</gene>
<dbReference type="PANTHER" id="PTHR43364">
    <property type="entry name" value="NADH-SPECIFIC METHYLGLYOXAL REDUCTASE-RELATED"/>
    <property type="match status" value="1"/>
</dbReference>
<feature type="domain" description="NADP-dependent oxidoreductase" evidence="1">
    <location>
        <begin position="16"/>
        <end position="310"/>
    </location>
</feature>
<evidence type="ECO:0000313" key="2">
    <source>
        <dbReference type="EMBL" id="GIJ15519.1"/>
    </source>
</evidence>
<dbReference type="Gene3D" id="3.20.20.100">
    <property type="entry name" value="NADP-dependent oxidoreductase domain"/>
    <property type="match status" value="1"/>
</dbReference>
<reference evidence="2 3" key="1">
    <citation type="submission" date="2021-01" db="EMBL/GenBank/DDBJ databases">
        <title>Whole genome shotgun sequence of Verrucosispora gifhornensis NBRC 16317.</title>
        <authorList>
            <person name="Komaki H."/>
            <person name="Tamura T."/>
        </authorList>
    </citation>
    <scope>NUCLEOTIDE SEQUENCE [LARGE SCALE GENOMIC DNA]</scope>
    <source>
        <strain evidence="2 3">NBRC 16317</strain>
    </source>
</reference>
<dbReference type="Pfam" id="PF00248">
    <property type="entry name" value="Aldo_ket_red"/>
    <property type="match status" value="1"/>
</dbReference>
<protein>
    <submittedName>
        <fullName evidence="2">Aldo/keto reductase</fullName>
    </submittedName>
</protein>
<organism evidence="2 3">
    <name type="scientific">Micromonospora gifhornensis</name>
    <dbReference type="NCBI Taxonomy" id="84594"/>
    <lineage>
        <taxon>Bacteria</taxon>
        <taxon>Bacillati</taxon>
        <taxon>Actinomycetota</taxon>
        <taxon>Actinomycetes</taxon>
        <taxon>Micromonosporales</taxon>
        <taxon>Micromonosporaceae</taxon>
        <taxon>Micromonospora</taxon>
    </lineage>
</organism>
<dbReference type="RefSeq" id="WP_204290940.1">
    <property type="nucleotide sequence ID" value="NZ_BAAAGZ010000005.1"/>
</dbReference>
<dbReference type="PANTHER" id="PTHR43364:SF1">
    <property type="entry name" value="OXIDOREDUCTASE YDHF"/>
    <property type="match status" value="1"/>
</dbReference>
<dbReference type="Proteomes" id="UP000647860">
    <property type="component" value="Unassembled WGS sequence"/>
</dbReference>
<dbReference type="InterPro" id="IPR050523">
    <property type="entry name" value="AKR_Detox_Biosynth"/>
</dbReference>
<dbReference type="EMBL" id="BOPA01000016">
    <property type="protein sequence ID" value="GIJ15519.1"/>
    <property type="molecule type" value="Genomic_DNA"/>
</dbReference>
<keyword evidence="3" id="KW-1185">Reference proteome</keyword>
<proteinExistence type="predicted"/>
<dbReference type="InterPro" id="IPR036812">
    <property type="entry name" value="NAD(P)_OxRdtase_dom_sf"/>
</dbReference>
<dbReference type="InterPro" id="IPR023210">
    <property type="entry name" value="NADP_OxRdtase_dom"/>
</dbReference>
<accession>A0ABQ4IC83</accession>
<evidence type="ECO:0000259" key="1">
    <source>
        <dbReference type="Pfam" id="PF00248"/>
    </source>
</evidence>
<evidence type="ECO:0000313" key="3">
    <source>
        <dbReference type="Proteomes" id="UP000647860"/>
    </source>
</evidence>
<dbReference type="SUPFAM" id="SSF51430">
    <property type="entry name" value="NAD(P)-linked oxidoreductase"/>
    <property type="match status" value="1"/>
</dbReference>